<keyword evidence="2" id="KW-0812">Transmembrane</keyword>
<dbReference type="VEuPathDB" id="PlasmoDB:C922_02256"/>
<dbReference type="AlphaFoldDB" id="W7A7I4"/>
<evidence type="ECO:0008006" key="5">
    <source>
        <dbReference type="Google" id="ProtNLM"/>
    </source>
</evidence>
<gene>
    <name evidence="3" type="ORF">C922_02256</name>
</gene>
<feature type="compositionally biased region" description="Basic and acidic residues" evidence="1">
    <location>
        <begin position="320"/>
        <end position="336"/>
    </location>
</feature>
<evidence type="ECO:0000313" key="3">
    <source>
        <dbReference type="EMBL" id="EUD67550.1"/>
    </source>
</evidence>
<accession>W7A7I4</accession>
<evidence type="ECO:0000256" key="1">
    <source>
        <dbReference type="SAM" id="MobiDB-lite"/>
    </source>
</evidence>
<proteinExistence type="predicted"/>
<dbReference type="Proteomes" id="UP000030640">
    <property type="component" value="Unassembled WGS sequence"/>
</dbReference>
<feature type="transmembrane region" description="Helical" evidence="2">
    <location>
        <begin position="239"/>
        <end position="262"/>
    </location>
</feature>
<protein>
    <recommendedName>
        <fullName evidence="5">STP1 protein</fullName>
    </recommendedName>
</protein>
<name>W7A7I4_9APIC</name>
<sequence length="443" mass="51664">MEAHVIESLTEMSPLAQMSEEYNKWRTSIISDFISNFNDLNSVSNPRCQGIYRSLNHWLDDNRDEFILNKAKLFGITSPEDAWLTSIENPLVEKIESLDYLSLFKRAPYKYPKNLRDVLGEVEEFLDERDIYIQELDMDCTSDEYLLFKDWINRKKDYLTNHVDWHLVEKNEKDIPPALKSRFDLNNVFKPESYCRAGTSHRNLPNNGNLVKTYEPPILNKDVTAIVPKSFWANLPESLIHLNPIITVGIIVMQFFLFYFLLQKNFSDDFDVDGRYPRRELSPDGEELYNPDGTINPAVLGRGNKSKNEYYAFYPVKPNKGKDTNEKKEKNVHDNGARSSRHKAKGLSKKELAKLKKENLPDEIDVENLTKKHTYVFPNEHNDGLTIIDIYVPLHNNGEEVMELTKEEVLDVCRELFRNRKVQKTMSDEDKELVKNGKKYVVL</sequence>
<evidence type="ECO:0000313" key="4">
    <source>
        <dbReference type="Proteomes" id="UP000030640"/>
    </source>
</evidence>
<feature type="region of interest" description="Disordered" evidence="1">
    <location>
        <begin position="319"/>
        <end position="347"/>
    </location>
</feature>
<organism evidence="3 4">
    <name type="scientific">Plasmodium inui San Antonio 1</name>
    <dbReference type="NCBI Taxonomy" id="1237626"/>
    <lineage>
        <taxon>Eukaryota</taxon>
        <taxon>Sar</taxon>
        <taxon>Alveolata</taxon>
        <taxon>Apicomplexa</taxon>
        <taxon>Aconoidasida</taxon>
        <taxon>Haemosporida</taxon>
        <taxon>Plasmodiidae</taxon>
        <taxon>Plasmodium</taxon>
        <taxon>Plasmodium (Plasmodium)</taxon>
    </lineage>
</organism>
<dbReference type="EMBL" id="KI965466">
    <property type="protein sequence ID" value="EUD67550.1"/>
    <property type="molecule type" value="Genomic_DNA"/>
</dbReference>
<keyword evidence="2" id="KW-1133">Transmembrane helix</keyword>
<evidence type="ECO:0000256" key="2">
    <source>
        <dbReference type="SAM" id="Phobius"/>
    </source>
</evidence>
<keyword evidence="4" id="KW-1185">Reference proteome</keyword>
<dbReference type="RefSeq" id="XP_008816077.1">
    <property type="nucleotide sequence ID" value="XM_008817855.1"/>
</dbReference>
<dbReference type="OrthoDB" id="383264at2759"/>
<keyword evidence="2" id="KW-0472">Membrane</keyword>
<dbReference type="GeneID" id="20037530"/>
<reference evidence="3 4" key="1">
    <citation type="submission" date="2013-02" db="EMBL/GenBank/DDBJ databases">
        <title>The Genome Sequence of Plasmodium inui San Antonio 1.</title>
        <authorList>
            <consortium name="The Broad Institute Genome Sequencing Platform"/>
            <consortium name="The Broad Institute Genome Sequencing Center for Infectious Disease"/>
            <person name="Neafsey D."/>
            <person name="Cheeseman I."/>
            <person name="Volkman S."/>
            <person name="Adams J."/>
            <person name="Walker B."/>
            <person name="Young S.K."/>
            <person name="Zeng Q."/>
            <person name="Gargeya S."/>
            <person name="Fitzgerald M."/>
            <person name="Haas B."/>
            <person name="Abouelleil A."/>
            <person name="Alvarado L."/>
            <person name="Arachchi H.M."/>
            <person name="Berlin A.M."/>
            <person name="Chapman S.B."/>
            <person name="Dewar J."/>
            <person name="Goldberg J."/>
            <person name="Griggs A."/>
            <person name="Gujja S."/>
            <person name="Hansen M."/>
            <person name="Howarth C."/>
            <person name="Imamovic A."/>
            <person name="Larimer J."/>
            <person name="McCowan C."/>
            <person name="Murphy C."/>
            <person name="Neiman D."/>
            <person name="Pearson M."/>
            <person name="Priest M."/>
            <person name="Roberts A."/>
            <person name="Saif S."/>
            <person name="Shea T."/>
            <person name="Sisk P."/>
            <person name="Sykes S."/>
            <person name="Wortman J."/>
            <person name="Nusbaum C."/>
            <person name="Birren B."/>
        </authorList>
    </citation>
    <scope>NUCLEOTIDE SEQUENCE [LARGE SCALE GENOMIC DNA]</scope>
    <source>
        <strain evidence="3 4">San Antonio 1</strain>
    </source>
</reference>